<evidence type="ECO:0000259" key="1">
    <source>
        <dbReference type="Pfam" id="PF26046"/>
    </source>
</evidence>
<evidence type="ECO:0000313" key="3">
    <source>
        <dbReference type="Proteomes" id="UP000509626"/>
    </source>
</evidence>
<sequence>MVECSEPDCGAPASVRLHVPWADDRNVCTAHGRALVQREGVVAEPLVDADGEWN</sequence>
<evidence type="ECO:0000313" key="2">
    <source>
        <dbReference type="EMBL" id="QLG62720.1"/>
    </source>
</evidence>
<dbReference type="InterPro" id="IPR058327">
    <property type="entry name" value="DUF8014"/>
</dbReference>
<dbReference type="Proteomes" id="UP000509626">
    <property type="component" value="Chromosome"/>
</dbReference>
<dbReference type="Pfam" id="PF26046">
    <property type="entry name" value="DUF8014"/>
    <property type="match status" value="1"/>
</dbReference>
<dbReference type="AlphaFoldDB" id="A0A7D5QCP3"/>
<proteinExistence type="predicted"/>
<reference evidence="2 3" key="1">
    <citation type="submission" date="2020-06" db="EMBL/GenBank/DDBJ databases">
        <title>NJ-3-1, isolated from saline soil.</title>
        <authorList>
            <person name="Cui H.L."/>
            <person name="Shi X."/>
        </authorList>
    </citation>
    <scope>NUCLEOTIDE SEQUENCE [LARGE SCALE GENOMIC DNA]</scope>
    <source>
        <strain evidence="2 3">NJ-3-1</strain>
    </source>
</reference>
<dbReference type="OrthoDB" id="192467at2157"/>
<name>A0A7D5QCP3_9EURY</name>
<gene>
    <name evidence="2" type="ORF">HUG12_13680</name>
</gene>
<accession>A0A7D5QCP3</accession>
<feature type="domain" description="DUF8014" evidence="1">
    <location>
        <begin position="1"/>
        <end position="54"/>
    </location>
</feature>
<organism evidence="2 3">
    <name type="scientific">Halorarum salinum</name>
    <dbReference type="NCBI Taxonomy" id="2743089"/>
    <lineage>
        <taxon>Archaea</taxon>
        <taxon>Methanobacteriati</taxon>
        <taxon>Methanobacteriota</taxon>
        <taxon>Stenosarchaea group</taxon>
        <taxon>Halobacteria</taxon>
        <taxon>Halobacteriales</taxon>
        <taxon>Haloferacaceae</taxon>
        <taxon>Halorarum</taxon>
    </lineage>
</organism>
<dbReference type="KEGG" id="halu:HUG12_13680"/>
<dbReference type="GeneID" id="56038529"/>
<dbReference type="EMBL" id="CP058579">
    <property type="protein sequence ID" value="QLG62720.1"/>
    <property type="molecule type" value="Genomic_DNA"/>
</dbReference>
<protein>
    <recommendedName>
        <fullName evidence="1">DUF8014 domain-containing protein</fullName>
    </recommendedName>
</protein>
<dbReference type="RefSeq" id="WP_179269305.1">
    <property type="nucleotide sequence ID" value="NZ_CP058579.1"/>
</dbReference>
<keyword evidence="3" id="KW-1185">Reference proteome</keyword>